<dbReference type="Proteomes" id="UP000004162">
    <property type="component" value="Unassembled WGS sequence"/>
</dbReference>
<reference evidence="1 2" key="1">
    <citation type="submission" date="2006-07" db="EMBL/GenBank/DDBJ databases">
        <title>Annotation of the draft genome assembly of Chlorobium ferroxidans DSM 13031.</title>
        <authorList>
            <consortium name="US DOE Joint Genome Institute (JGI-ORNL)"/>
            <person name="Larimer F."/>
            <person name="Land M."/>
            <person name="Hauser L."/>
        </authorList>
    </citation>
    <scope>NUCLEOTIDE SEQUENCE [LARGE SCALE GENOMIC DNA]</scope>
    <source>
        <strain evidence="1 2">DSM 13031</strain>
    </source>
</reference>
<dbReference type="AlphaFoldDB" id="Q0YUH3"/>
<keyword evidence="2" id="KW-1185">Reference proteome</keyword>
<sequence length="254" mass="28751">MRANQGWIMMTKGFFGARRFSLFLLVSILFSVNAAARPSLSQADLQKRYQSAVVDAATAEPSEISKNLVAIVPSNPKLIWKNKGDAENARILVVTWTSYNGYDDKIGQPVPLSREVWVTTAPEIKNFCKTLKKERTLRLEQLLGLPPKAGKTKFVEMWVRPSDLFRPSADPEISDNEAETQFRTTNRFVTVSADYIKWYSDLQQQSYGANGYPWTRLGYTYDWANKRRHVGLSEFVIIPGSTVEINAISPTANY</sequence>
<dbReference type="EMBL" id="AASE01000001">
    <property type="protein sequence ID" value="EAT60058.1"/>
    <property type="molecule type" value="Genomic_DNA"/>
</dbReference>
<proteinExistence type="predicted"/>
<comment type="caution">
    <text evidence="1">The sequence shown here is derived from an EMBL/GenBank/DDBJ whole genome shotgun (WGS) entry which is preliminary data.</text>
</comment>
<organism evidence="1 2">
    <name type="scientific">Chlorobium ferrooxidans DSM 13031</name>
    <dbReference type="NCBI Taxonomy" id="377431"/>
    <lineage>
        <taxon>Bacteria</taxon>
        <taxon>Pseudomonadati</taxon>
        <taxon>Chlorobiota</taxon>
        <taxon>Chlorobiia</taxon>
        <taxon>Chlorobiales</taxon>
        <taxon>Chlorobiaceae</taxon>
        <taxon>Chlorobium/Pelodictyon group</taxon>
        <taxon>Chlorobium</taxon>
    </lineage>
</organism>
<evidence type="ECO:0000313" key="1">
    <source>
        <dbReference type="EMBL" id="EAT60058.1"/>
    </source>
</evidence>
<accession>Q0YUH3</accession>
<protein>
    <submittedName>
        <fullName evidence="1">Uncharacterized protein</fullName>
    </submittedName>
</protein>
<evidence type="ECO:0000313" key="2">
    <source>
        <dbReference type="Proteomes" id="UP000004162"/>
    </source>
</evidence>
<gene>
    <name evidence="1" type="ORF">CferDRAFT_2065</name>
</gene>
<name>Q0YUH3_9CHLB</name>
<reference evidence="1 2" key="2">
    <citation type="submission" date="2006-07" db="EMBL/GenBank/DDBJ databases">
        <title>Sequencing of the draft genome and assembly of Chlorobium ferroxidans DSM 13031.</title>
        <authorList>
            <consortium name="US DOE Joint Genome Institute (JGI-PGF)"/>
            <person name="Copeland A."/>
            <person name="Lucas S."/>
            <person name="Lapidus A."/>
            <person name="Barry K."/>
            <person name="Glavina del Rio T."/>
            <person name="Dalin E."/>
            <person name="Tice H."/>
            <person name="Bruce D."/>
            <person name="Pitluck S."/>
            <person name="Richardson P."/>
        </authorList>
    </citation>
    <scope>NUCLEOTIDE SEQUENCE [LARGE SCALE GENOMIC DNA]</scope>
    <source>
        <strain evidence="1 2">DSM 13031</strain>
    </source>
</reference>